<dbReference type="GO" id="GO:0005759">
    <property type="term" value="C:mitochondrial matrix"/>
    <property type="evidence" value="ECO:0007669"/>
    <property type="project" value="TreeGrafter"/>
</dbReference>
<dbReference type="Gene3D" id="3.40.30.10">
    <property type="entry name" value="Glutaredoxin"/>
    <property type="match status" value="1"/>
</dbReference>
<dbReference type="AlphaFoldDB" id="A0AAV1IHW3"/>
<dbReference type="PANTHER" id="PTHR10293">
    <property type="entry name" value="GLUTAREDOXIN FAMILY MEMBER"/>
    <property type="match status" value="1"/>
</dbReference>
<sequence>MLLHAFPGLSVRPDLGRLSYSHNARCTMHIPHRVVPLYLQKDASLVSYSRCWNVRCAGQVDTSQASTSQSMAAKPVKTADGSLNDFPQSAGVYSIYSSDGKLQYIGLSRKIAVSIATHAQDLPDLTHSAKFEETPGNSKEAMVARWQEWLQAAVTETGGIPPGNAKGNTTWSIRRSAPKPELKLTPGKGLQDLTCSVDDLLDQVVKTNKVVAFVKGTRTQPQCGFSYKVLSILNESKVNFEVVNVLDEVYNPNLREAIKTYSQWPTIPQLYIAGELVGGADIVEEMHTKGELKELLSQ</sequence>
<feature type="domain" description="Glutaredoxin" evidence="7">
    <location>
        <begin position="210"/>
        <end position="277"/>
    </location>
</feature>
<evidence type="ECO:0000259" key="7">
    <source>
        <dbReference type="Pfam" id="PF00462"/>
    </source>
</evidence>
<dbReference type="GO" id="GO:0051537">
    <property type="term" value="F:2 iron, 2 sulfur cluster binding"/>
    <property type="evidence" value="ECO:0007669"/>
    <property type="project" value="UniProtKB-KW"/>
</dbReference>
<gene>
    <name evidence="8" type="ORF">CVIRNUC_008826</name>
</gene>
<reference evidence="8 9" key="1">
    <citation type="submission" date="2023-10" db="EMBL/GenBank/DDBJ databases">
        <authorList>
            <person name="Maclean D."/>
            <person name="Macfadyen A."/>
        </authorList>
    </citation>
    <scope>NUCLEOTIDE SEQUENCE [LARGE SCALE GENOMIC DNA]</scope>
</reference>
<organism evidence="8 9">
    <name type="scientific">Coccomyxa viridis</name>
    <dbReference type="NCBI Taxonomy" id="1274662"/>
    <lineage>
        <taxon>Eukaryota</taxon>
        <taxon>Viridiplantae</taxon>
        <taxon>Chlorophyta</taxon>
        <taxon>core chlorophytes</taxon>
        <taxon>Trebouxiophyceae</taxon>
        <taxon>Trebouxiophyceae incertae sedis</taxon>
        <taxon>Coccomyxaceae</taxon>
        <taxon>Coccomyxa</taxon>
    </lineage>
</organism>
<evidence type="ECO:0000256" key="4">
    <source>
        <dbReference type="ARBA" id="ARBA00023004"/>
    </source>
</evidence>
<evidence type="ECO:0000256" key="3">
    <source>
        <dbReference type="ARBA" id="ARBA00022723"/>
    </source>
</evidence>
<evidence type="ECO:0000256" key="2">
    <source>
        <dbReference type="ARBA" id="ARBA00022714"/>
    </source>
</evidence>
<dbReference type="Proteomes" id="UP001314263">
    <property type="component" value="Unassembled WGS sequence"/>
</dbReference>
<keyword evidence="5" id="KW-0411">Iron-sulfur</keyword>
<dbReference type="Pfam" id="PF00462">
    <property type="entry name" value="Glutaredoxin"/>
    <property type="match status" value="1"/>
</dbReference>
<keyword evidence="9" id="KW-1185">Reference proteome</keyword>
<evidence type="ECO:0000313" key="8">
    <source>
        <dbReference type="EMBL" id="CAK0785615.1"/>
    </source>
</evidence>
<comment type="caution">
    <text evidence="8">The sequence shown here is derived from an EMBL/GenBank/DDBJ whole genome shotgun (WGS) entry which is preliminary data.</text>
</comment>
<dbReference type="PANTHER" id="PTHR10293:SF45">
    <property type="entry name" value="BIFUNCTIONAL MONOTHIOL GLUTAREDOXIN-S16, CHLOROPLASTIC"/>
    <property type="match status" value="1"/>
</dbReference>
<dbReference type="EMBL" id="CAUYUE010000012">
    <property type="protein sequence ID" value="CAK0785615.1"/>
    <property type="molecule type" value="Genomic_DNA"/>
</dbReference>
<proteinExistence type="inferred from homology"/>
<dbReference type="PROSITE" id="PS51354">
    <property type="entry name" value="GLUTAREDOXIN_2"/>
    <property type="match status" value="1"/>
</dbReference>
<keyword evidence="3" id="KW-0479">Metal-binding</keyword>
<evidence type="ECO:0000256" key="6">
    <source>
        <dbReference type="ARBA" id="ARBA00023284"/>
    </source>
</evidence>
<keyword evidence="2" id="KW-0001">2Fe-2S</keyword>
<protein>
    <recommendedName>
        <fullName evidence="7">Glutaredoxin domain-containing protein</fullName>
    </recommendedName>
</protein>
<dbReference type="InterPro" id="IPR004480">
    <property type="entry name" value="Monothiol_GRX-rel"/>
</dbReference>
<accession>A0AAV1IHW3</accession>
<keyword evidence="4" id="KW-0408">Iron</keyword>
<evidence type="ECO:0000256" key="1">
    <source>
        <dbReference type="ARBA" id="ARBA00008983"/>
    </source>
</evidence>
<dbReference type="CDD" id="cd03028">
    <property type="entry name" value="GRX_PICOT_like"/>
    <property type="match status" value="1"/>
</dbReference>
<dbReference type="FunFam" id="3.40.30.10:FF:000005">
    <property type="entry name" value="Glutaredoxin 5"/>
    <property type="match status" value="1"/>
</dbReference>
<dbReference type="NCBIfam" id="TIGR00365">
    <property type="entry name" value="Grx4 family monothiol glutaredoxin"/>
    <property type="match status" value="1"/>
</dbReference>
<dbReference type="GO" id="GO:0046872">
    <property type="term" value="F:metal ion binding"/>
    <property type="evidence" value="ECO:0007669"/>
    <property type="project" value="UniProtKB-KW"/>
</dbReference>
<comment type="similarity">
    <text evidence="1">Belongs to the glutaredoxin family. CGFS subfamily.</text>
</comment>
<keyword evidence="6" id="KW-0676">Redox-active center</keyword>
<dbReference type="SUPFAM" id="SSF52833">
    <property type="entry name" value="Thioredoxin-like"/>
    <property type="match status" value="1"/>
</dbReference>
<dbReference type="InterPro" id="IPR002109">
    <property type="entry name" value="Glutaredoxin"/>
</dbReference>
<evidence type="ECO:0000313" key="9">
    <source>
        <dbReference type="Proteomes" id="UP001314263"/>
    </source>
</evidence>
<dbReference type="InterPro" id="IPR036249">
    <property type="entry name" value="Thioredoxin-like_sf"/>
</dbReference>
<evidence type="ECO:0000256" key="5">
    <source>
        <dbReference type="ARBA" id="ARBA00023014"/>
    </source>
</evidence>
<name>A0AAV1IHW3_9CHLO</name>
<dbReference type="InterPro" id="IPR033658">
    <property type="entry name" value="GRX_PICOT-like"/>
</dbReference>